<dbReference type="EMBL" id="CACTIH010003663">
    <property type="protein sequence ID" value="CAA2981116.1"/>
    <property type="molecule type" value="Genomic_DNA"/>
</dbReference>
<protein>
    <submittedName>
        <fullName evidence="1">Uncharacterized protein</fullName>
    </submittedName>
</protein>
<evidence type="ECO:0000313" key="1">
    <source>
        <dbReference type="EMBL" id="CAA2981116.1"/>
    </source>
</evidence>
<reference evidence="1 2" key="1">
    <citation type="submission" date="2019-12" db="EMBL/GenBank/DDBJ databases">
        <authorList>
            <person name="Alioto T."/>
            <person name="Alioto T."/>
            <person name="Gomez Garrido J."/>
        </authorList>
    </citation>
    <scope>NUCLEOTIDE SEQUENCE [LARGE SCALE GENOMIC DNA]</scope>
</reference>
<keyword evidence="2" id="KW-1185">Reference proteome</keyword>
<gene>
    <name evidence="1" type="ORF">OLEA9_A005692</name>
</gene>
<accession>A0A8S0RPB6</accession>
<dbReference type="Gene3D" id="3.30.200.20">
    <property type="entry name" value="Phosphorylase Kinase, domain 1"/>
    <property type="match status" value="1"/>
</dbReference>
<dbReference type="Proteomes" id="UP000594638">
    <property type="component" value="Unassembled WGS sequence"/>
</dbReference>
<evidence type="ECO:0000313" key="2">
    <source>
        <dbReference type="Proteomes" id="UP000594638"/>
    </source>
</evidence>
<organism evidence="1 2">
    <name type="scientific">Olea europaea subsp. europaea</name>
    <dbReference type="NCBI Taxonomy" id="158383"/>
    <lineage>
        <taxon>Eukaryota</taxon>
        <taxon>Viridiplantae</taxon>
        <taxon>Streptophyta</taxon>
        <taxon>Embryophyta</taxon>
        <taxon>Tracheophyta</taxon>
        <taxon>Spermatophyta</taxon>
        <taxon>Magnoliopsida</taxon>
        <taxon>eudicotyledons</taxon>
        <taxon>Gunneridae</taxon>
        <taxon>Pentapetalae</taxon>
        <taxon>asterids</taxon>
        <taxon>lamiids</taxon>
        <taxon>Lamiales</taxon>
        <taxon>Oleaceae</taxon>
        <taxon>Oleeae</taxon>
        <taxon>Olea</taxon>
    </lineage>
</organism>
<proteinExistence type="predicted"/>
<dbReference type="Gramene" id="OE9A005692T1">
    <property type="protein sequence ID" value="OE9A005692C1"/>
    <property type="gene ID" value="OE9A005692"/>
</dbReference>
<sequence>MTDGIIIDGDTKDSIYPKQPKVLYMDRISPQATSNNQDEISQFSQIPTNTWIKVLDRELLISQSSDPLNIVKDSAPPKHIPPIMHNDGQALIAKPDPKINPSREMMFVERGKVVPSKSSGELSFDFDGLIIPQSDLVLKGTIGSAFFVFAGSFGTSLLAEWNDYEVALKVLVEQGFHGKQFKEFLQDVHVAIVK</sequence>
<comment type="caution">
    <text evidence="1">The sequence shown here is derived from an EMBL/GenBank/DDBJ whole genome shotgun (WGS) entry which is preliminary data.</text>
</comment>
<name>A0A8S0RPB6_OLEEU</name>
<dbReference type="AlphaFoldDB" id="A0A8S0RPB6"/>